<dbReference type="RefSeq" id="WP_353985293.1">
    <property type="nucleotide sequence ID" value="NZ_JBEWLY010000023.1"/>
</dbReference>
<comment type="caution">
    <text evidence="2">The sequence shown here is derived from an EMBL/GenBank/DDBJ whole genome shotgun (WGS) entry which is preliminary data.</text>
</comment>
<dbReference type="PANTHER" id="PTHR33169:SF14">
    <property type="entry name" value="TRANSCRIPTIONAL REGULATOR RV3488"/>
    <property type="match status" value="1"/>
</dbReference>
<dbReference type="Proteomes" id="UP001548713">
    <property type="component" value="Unassembled WGS sequence"/>
</dbReference>
<protein>
    <submittedName>
        <fullName evidence="2">PadR family transcriptional regulator</fullName>
    </submittedName>
</protein>
<name>A0ABV2D4K6_9SPHN</name>
<evidence type="ECO:0000313" key="2">
    <source>
        <dbReference type="EMBL" id="MET1756806.1"/>
    </source>
</evidence>
<dbReference type="Gene3D" id="1.10.10.10">
    <property type="entry name" value="Winged helix-like DNA-binding domain superfamily/Winged helix DNA-binding domain"/>
    <property type="match status" value="1"/>
</dbReference>
<accession>A0ABV2D4K6</accession>
<dbReference type="EMBL" id="JBEWLY010000023">
    <property type="protein sequence ID" value="MET1756806.1"/>
    <property type="molecule type" value="Genomic_DNA"/>
</dbReference>
<dbReference type="PANTHER" id="PTHR33169">
    <property type="entry name" value="PADR-FAMILY TRANSCRIPTIONAL REGULATOR"/>
    <property type="match status" value="1"/>
</dbReference>
<dbReference type="Pfam" id="PF03551">
    <property type="entry name" value="PadR"/>
    <property type="match status" value="1"/>
</dbReference>
<dbReference type="InterPro" id="IPR005149">
    <property type="entry name" value="Tscrpt_reg_PadR_N"/>
</dbReference>
<feature type="domain" description="Transcription regulator PadR N-terminal" evidence="1">
    <location>
        <begin position="26"/>
        <end position="83"/>
    </location>
</feature>
<gene>
    <name evidence="2" type="ORF">ABVV53_15275</name>
</gene>
<organism evidence="2 3">
    <name type="scientific">Novosphingobium kalidii</name>
    <dbReference type="NCBI Taxonomy" id="3230299"/>
    <lineage>
        <taxon>Bacteria</taxon>
        <taxon>Pseudomonadati</taxon>
        <taxon>Pseudomonadota</taxon>
        <taxon>Alphaproteobacteria</taxon>
        <taxon>Sphingomonadales</taxon>
        <taxon>Sphingomonadaceae</taxon>
        <taxon>Novosphingobium</taxon>
    </lineage>
</organism>
<keyword evidence="3" id="KW-1185">Reference proteome</keyword>
<evidence type="ECO:0000259" key="1">
    <source>
        <dbReference type="Pfam" id="PF03551"/>
    </source>
</evidence>
<dbReference type="SUPFAM" id="SSF46785">
    <property type="entry name" value="Winged helix' DNA-binding domain"/>
    <property type="match status" value="1"/>
</dbReference>
<evidence type="ECO:0000313" key="3">
    <source>
        <dbReference type="Proteomes" id="UP001548713"/>
    </source>
</evidence>
<dbReference type="InterPro" id="IPR036388">
    <property type="entry name" value="WH-like_DNA-bd_sf"/>
</dbReference>
<reference evidence="2 3" key="1">
    <citation type="submission" date="2024-07" db="EMBL/GenBank/DDBJ databases">
        <title>Novosphingobium kalidii RD2P27.</title>
        <authorList>
            <person name="Sun J.-Q."/>
        </authorList>
    </citation>
    <scope>NUCLEOTIDE SEQUENCE [LARGE SCALE GENOMIC DNA]</scope>
    <source>
        <strain evidence="2 3">RD2P27</strain>
    </source>
</reference>
<dbReference type="InterPro" id="IPR036390">
    <property type="entry name" value="WH_DNA-bd_sf"/>
</dbReference>
<dbReference type="InterPro" id="IPR052509">
    <property type="entry name" value="Metal_resp_DNA-bind_regulator"/>
</dbReference>
<proteinExistence type="predicted"/>
<sequence>MSRRPNSSKQARAVLEALIARPEAWRHGYDLLQETQLKSGTLYPLLMRLADGGLLESEWHSPVPPARAPRHVYRLTPAGRAFARSLLAGADTRGPYLIGATA</sequence>